<dbReference type="HOGENOM" id="CLU_2188612_0_0_1"/>
<dbReference type="AlphaFoldDB" id="M0ZSP7"/>
<proteinExistence type="predicted"/>
<reference evidence="1" key="2">
    <citation type="submission" date="2015-06" db="UniProtKB">
        <authorList>
            <consortium name="EnsemblPlants"/>
        </authorList>
    </citation>
    <scope>IDENTIFICATION</scope>
    <source>
        <strain evidence="1">DM1-3 516 R44</strain>
    </source>
</reference>
<dbReference type="Proteomes" id="UP000011115">
    <property type="component" value="Unassembled WGS sequence"/>
</dbReference>
<dbReference type="STRING" id="4113.M0ZSP7"/>
<dbReference type="PaxDb" id="4113-PGSC0003DMT400007237"/>
<reference evidence="2" key="1">
    <citation type="journal article" date="2011" name="Nature">
        <title>Genome sequence and analysis of the tuber crop potato.</title>
        <authorList>
            <consortium name="The Potato Genome Sequencing Consortium"/>
        </authorList>
    </citation>
    <scope>NUCLEOTIDE SEQUENCE [LARGE SCALE GENOMIC DNA]</scope>
    <source>
        <strain evidence="2">cv. DM1-3 516 R44</strain>
    </source>
</reference>
<keyword evidence="2" id="KW-1185">Reference proteome</keyword>
<accession>M0ZSP7</accession>
<organism evidence="1 2">
    <name type="scientific">Solanum tuberosum</name>
    <name type="common">Potato</name>
    <dbReference type="NCBI Taxonomy" id="4113"/>
    <lineage>
        <taxon>Eukaryota</taxon>
        <taxon>Viridiplantae</taxon>
        <taxon>Streptophyta</taxon>
        <taxon>Embryophyta</taxon>
        <taxon>Tracheophyta</taxon>
        <taxon>Spermatophyta</taxon>
        <taxon>Magnoliopsida</taxon>
        <taxon>eudicotyledons</taxon>
        <taxon>Gunneridae</taxon>
        <taxon>Pentapetalae</taxon>
        <taxon>asterids</taxon>
        <taxon>lamiids</taxon>
        <taxon>Solanales</taxon>
        <taxon>Solanaceae</taxon>
        <taxon>Solanoideae</taxon>
        <taxon>Solaneae</taxon>
        <taxon>Solanum</taxon>
    </lineage>
</organism>
<dbReference type="PANTHER" id="PTHR46388:SF2">
    <property type="entry name" value="NHL REPEAT-CONTAINING PROTEIN 2"/>
    <property type="match status" value="1"/>
</dbReference>
<name>M0ZSP7_SOLTU</name>
<dbReference type="EnsemblPlants" id="PGSC0003DMT400007237">
    <property type="protein sequence ID" value="PGSC0003DMT400007237"/>
    <property type="gene ID" value="PGSC0003DMG401002797"/>
</dbReference>
<dbReference type="Gramene" id="PGSC0003DMT400007237">
    <property type="protein sequence ID" value="PGSC0003DMT400007237"/>
    <property type="gene ID" value="PGSC0003DMG401002797"/>
</dbReference>
<evidence type="ECO:0000313" key="1">
    <source>
        <dbReference type="EnsemblPlants" id="PGSC0003DMT400007237"/>
    </source>
</evidence>
<dbReference type="PANTHER" id="PTHR46388">
    <property type="entry name" value="NHL REPEAT-CONTAINING PROTEIN 2"/>
    <property type="match status" value="1"/>
</dbReference>
<protein>
    <submittedName>
        <fullName evidence="1">2-deoxyglucose-6-phosphate phosphatase</fullName>
    </submittedName>
</protein>
<dbReference type="eggNOG" id="KOG2177">
    <property type="taxonomic scope" value="Eukaryota"/>
</dbReference>
<dbReference type="InParanoid" id="M0ZSP7"/>
<evidence type="ECO:0000313" key="2">
    <source>
        <dbReference type="Proteomes" id="UP000011115"/>
    </source>
</evidence>
<sequence>MLFYITFLGRLYIADTNNSVIRYLDLNKSEAEVLTLELKGVQPPLKSRSLKRLRRRSGADTQTVVVNGGSSSEGTLNLRISVPEGYHFSKVFFLSSEQIKKIGTVFSYP</sequence>